<name>A0A157SXV0_SACSO</name>
<dbReference type="SUPFAM" id="SSF51726">
    <property type="entry name" value="UROD/MetE-like"/>
    <property type="match status" value="1"/>
</dbReference>
<dbReference type="PANTHER" id="PTHR30519">
    <property type="entry name" value="5-METHYLTETRAHYDROPTEROYLTRIGLUTAMATE--HOMOCYSTEINE METHYLTRANSFERASE"/>
    <property type="match status" value="1"/>
</dbReference>
<dbReference type="AlphaFoldDB" id="A0A157SXV0"/>
<dbReference type="InterPro" id="IPR038071">
    <property type="entry name" value="UROD/MetE-like_sf"/>
</dbReference>
<dbReference type="Pfam" id="PF08267">
    <property type="entry name" value="Meth_synt_1"/>
    <property type="match status" value="1"/>
</dbReference>
<feature type="domain" description="Cobalamin-independent methionine synthase MetE N-terminal" evidence="1">
    <location>
        <begin position="85"/>
        <end position="290"/>
    </location>
</feature>
<evidence type="ECO:0000259" key="1">
    <source>
        <dbReference type="Pfam" id="PF08267"/>
    </source>
</evidence>
<keyword evidence="2" id="KW-0808">Transferase</keyword>
<dbReference type="GO" id="GO:0008270">
    <property type="term" value="F:zinc ion binding"/>
    <property type="evidence" value="ECO:0007669"/>
    <property type="project" value="InterPro"/>
</dbReference>
<evidence type="ECO:0000313" key="2">
    <source>
        <dbReference type="EMBL" id="SAI83944.1"/>
    </source>
</evidence>
<protein>
    <submittedName>
        <fullName evidence="2">5-methyltetrahydropteroyltriglutamate-homocysteine methyltransferase</fullName>
    </submittedName>
</protein>
<dbReference type="NCBIfam" id="NF006349">
    <property type="entry name" value="PRK08575.1-2"/>
    <property type="match status" value="1"/>
</dbReference>
<proteinExistence type="predicted"/>
<keyword evidence="2" id="KW-0489">Methyltransferase</keyword>
<dbReference type="GO" id="GO:0008652">
    <property type="term" value="P:amino acid biosynthetic process"/>
    <property type="evidence" value="ECO:0007669"/>
    <property type="project" value="InterPro"/>
</dbReference>
<dbReference type="EMBL" id="LT549890">
    <property type="protein sequence ID" value="SAI83944.1"/>
    <property type="molecule type" value="Genomic_DNA"/>
</dbReference>
<dbReference type="Proteomes" id="UP000076770">
    <property type="component" value="Chromosome i"/>
</dbReference>
<dbReference type="Gene3D" id="3.20.20.210">
    <property type="match status" value="1"/>
</dbReference>
<dbReference type="NCBIfam" id="NF006348">
    <property type="entry name" value="PRK08575.1-1"/>
    <property type="match status" value="1"/>
</dbReference>
<dbReference type="GO" id="GO:0032259">
    <property type="term" value="P:methylation"/>
    <property type="evidence" value="ECO:0007669"/>
    <property type="project" value="UniProtKB-KW"/>
</dbReference>
<gene>
    <name evidence="2" type="ORF">SSOP1_0389</name>
</gene>
<sequence>MIMNVKKALVGSFPKNPKLGKVISWYNTGKINKEKLEKHISENIKKLFELAGNIKLEYTTNGLFRWDDIVDVTFGFISGTEKGPLQRFFDNNFYYRQPIIKEKINVKKREENSFLQDLEFSRKIKEEVSLPSKLKAVIPGPLTYYVLSDNRYYNSPIELMMDYASVVNSLSQELSSVVDAIEIHEPAIYTNNIKRDILEKLPEIYKSMLDNVKIEKHLITYFEINNLKRLDTLFSLPVDYFGIDVIENLKKLGRVYTYFSSRKVYLGMLNARNTKMERITTIIRVYNSVKRKGVSDVIIGNNTLFDFIPEVVVVKKLKLLKKLEKVEINE</sequence>
<reference evidence="3" key="1">
    <citation type="submission" date="2016-04" db="EMBL/GenBank/DDBJ databases">
        <authorList>
            <person name="Shah S.A."/>
            <person name="Garrett R.A."/>
        </authorList>
    </citation>
    <scope>NUCLEOTIDE SEQUENCE [LARGE SCALE GENOMIC DNA]</scope>
    <source>
        <strain evidence="3">ATCC 35091 / DSM 1616 / JCM 8930 / NBRC 15331 / P1</strain>
    </source>
</reference>
<dbReference type="PATRIC" id="fig|2287.9.peg.395"/>
<organism evidence="2 3">
    <name type="scientific">Saccharolobus solfataricus</name>
    <name type="common">Sulfolobus solfataricus</name>
    <dbReference type="NCBI Taxonomy" id="2287"/>
    <lineage>
        <taxon>Archaea</taxon>
        <taxon>Thermoproteota</taxon>
        <taxon>Thermoprotei</taxon>
        <taxon>Sulfolobales</taxon>
        <taxon>Sulfolobaceae</taxon>
        <taxon>Saccharolobus</taxon>
    </lineage>
</organism>
<dbReference type="GO" id="GO:0003871">
    <property type="term" value="F:5-methyltetrahydropteroyltriglutamate-homocysteine S-methyltransferase activity"/>
    <property type="evidence" value="ECO:0007669"/>
    <property type="project" value="InterPro"/>
</dbReference>
<evidence type="ECO:0000313" key="3">
    <source>
        <dbReference type="Proteomes" id="UP000076770"/>
    </source>
</evidence>
<accession>A0A157SXV0</accession>
<dbReference type="InterPro" id="IPR013215">
    <property type="entry name" value="Cbl-indep_Met_Synth_N"/>
</dbReference>